<keyword evidence="5 6" id="KW-0472">Membrane</keyword>
<organism evidence="8 9">
    <name type="scientific">Vibrio jasicida</name>
    <dbReference type="NCBI Taxonomy" id="766224"/>
    <lineage>
        <taxon>Bacteria</taxon>
        <taxon>Pseudomonadati</taxon>
        <taxon>Pseudomonadota</taxon>
        <taxon>Gammaproteobacteria</taxon>
        <taxon>Vibrionales</taxon>
        <taxon>Vibrionaceae</taxon>
        <taxon>Vibrio</taxon>
    </lineage>
</organism>
<protein>
    <submittedName>
        <fullName evidence="8">Polysaccharide biosynthesis protein GtrA</fullName>
    </submittedName>
</protein>
<evidence type="ECO:0000256" key="3">
    <source>
        <dbReference type="ARBA" id="ARBA00022692"/>
    </source>
</evidence>
<evidence type="ECO:0000256" key="5">
    <source>
        <dbReference type="ARBA" id="ARBA00023136"/>
    </source>
</evidence>
<dbReference type="RefSeq" id="WP_104034940.1">
    <property type="nucleotide sequence ID" value="NZ_CAKMTZ010000069.1"/>
</dbReference>
<feature type="domain" description="GtrA/DPMS transmembrane" evidence="7">
    <location>
        <begin position="6"/>
        <end position="125"/>
    </location>
</feature>
<proteinExistence type="inferred from homology"/>
<dbReference type="PANTHER" id="PTHR38459:SF1">
    <property type="entry name" value="PROPHAGE BACTOPRENOL-LINKED GLUCOSE TRANSLOCASE HOMOLOG"/>
    <property type="match status" value="1"/>
</dbReference>
<reference evidence="8" key="1">
    <citation type="submission" date="2022-01" db="EMBL/GenBank/DDBJ databases">
        <authorList>
            <person name="Lagorce A."/>
        </authorList>
    </citation>
    <scope>NUCLEOTIDE SEQUENCE</scope>
    <source>
        <strain evidence="8">Th15_F1_A12</strain>
    </source>
</reference>
<dbReference type="PANTHER" id="PTHR38459">
    <property type="entry name" value="PROPHAGE BACTOPRENOL-LINKED GLUCOSE TRANSLOCASE HOMOLOG"/>
    <property type="match status" value="1"/>
</dbReference>
<sequence length="128" mass="14520">MHKLIRFALVGGVGFIVDTLIFSLLFHWFGLELMLARGIAFLFAATTTWLGNRWLTFSQAEKTDPFAQWQKFMVSACISAVPNFAAFKGLTLMFGTQNYMVYIALVFGILVGMMSNYLLSTKWVFSEH</sequence>
<feature type="transmembrane region" description="Helical" evidence="6">
    <location>
        <begin position="72"/>
        <end position="93"/>
    </location>
</feature>
<feature type="transmembrane region" description="Helical" evidence="6">
    <location>
        <begin position="99"/>
        <end position="119"/>
    </location>
</feature>
<evidence type="ECO:0000256" key="4">
    <source>
        <dbReference type="ARBA" id="ARBA00022989"/>
    </source>
</evidence>
<keyword evidence="3 6" id="KW-0812">Transmembrane</keyword>
<dbReference type="InterPro" id="IPR051401">
    <property type="entry name" value="GtrA_CellWall_Glycosyl"/>
</dbReference>
<comment type="caution">
    <text evidence="8">The sequence shown here is derived from an EMBL/GenBank/DDBJ whole genome shotgun (WGS) entry which is preliminary data.</text>
</comment>
<keyword evidence="4 6" id="KW-1133">Transmembrane helix</keyword>
<dbReference type="GO" id="GO:0000271">
    <property type="term" value="P:polysaccharide biosynthetic process"/>
    <property type="evidence" value="ECO:0007669"/>
    <property type="project" value="InterPro"/>
</dbReference>
<feature type="transmembrane region" description="Helical" evidence="6">
    <location>
        <begin position="34"/>
        <end position="51"/>
    </location>
</feature>
<evidence type="ECO:0000313" key="8">
    <source>
        <dbReference type="EMBL" id="CAH1581468.1"/>
    </source>
</evidence>
<evidence type="ECO:0000259" key="7">
    <source>
        <dbReference type="Pfam" id="PF04138"/>
    </source>
</evidence>
<dbReference type="GO" id="GO:0005886">
    <property type="term" value="C:plasma membrane"/>
    <property type="evidence" value="ECO:0007669"/>
    <property type="project" value="TreeGrafter"/>
</dbReference>
<name>A0AAU9QIQ5_9VIBR</name>
<gene>
    <name evidence="8" type="ORF">THF1A12_170052</name>
</gene>
<evidence type="ECO:0000256" key="6">
    <source>
        <dbReference type="SAM" id="Phobius"/>
    </source>
</evidence>
<dbReference type="InterPro" id="IPR007267">
    <property type="entry name" value="GtrA_DPMS_TM"/>
</dbReference>
<dbReference type="Proteomes" id="UP001295462">
    <property type="component" value="Unassembled WGS sequence"/>
</dbReference>
<comment type="similarity">
    <text evidence="2">Belongs to the GtrA family.</text>
</comment>
<feature type="transmembrane region" description="Helical" evidence="6">
    <location>
        <begin position="7"/>
        <end position="28"/>
    </location>
</feature>
<evidence type="ECO:0000313" key="9">
    <source>
        <dbReference type="Proteomes" id="UP001295462"/>
    </source>
</evidence>
<evidence type="ECO:0000256" key="1">
    <source>
        <dbReference type="ARBA" id="ARBA00004141"/>
    </source>
</evidence>
<accession>A0AAU9QIQ5</accession>
<dbReference type="EMBL" id="CAKMUD010000069">
    <property type="protein sequence ID" value="CAH1581468.1"/>
    <property type="molecule type" value="Genomic_DNA"/>
</dbReference>
<dbReference type="AlphaFoldDB" id="A0AAU9QIQ5"/>
<dbReference type="Pfam" id="PF04138">
    <property type="entry name" value="GtrA_DPMS_TM"/>
    <property type="match status" value="1"/>
</dbReference>
<comment type="subcellular location">
    <subcellularLocation>
        <location evidence="1">Membrane</location>
        <topology evidence="1">Multi-pass membrane protein</topology>
    </subcellularLocation>
</comment>
<evidence type="ECO:0000256" key="2">
    <source>
        <dbReference type="ARBA" id="ARBA00009399"/>
    </source>
</evidence>